<evidence type="ECO:0000256" key="1">
    <source>
        <dbReference type="ARBA" id="ARBA00023015"/>
    </source>
</evidence>
<dbReference type="InterPro" id="IPR019888">
    <property type="entry name" value="Tscrpt_reg_AsnC-like"/>
</dbReference>
<evidence type="ECO:0000313" key="5">
    <source>
        <dbReference type="EMBL" id="KWX17543.1"/>
    </source>
</evidence>
<evidence type="ECO:0000313" key="7">
    <source>
        <dbReference type="EMBL" id="MDC4247875.1"/>
    </source>
</evidence>
<evidence type="ECO:0000313" key="9">
    <source>
        <dbReference type="EMBL" id="RBS31271.1"/>
    </source>
</evidence>
<dbReference type="SUPFAM" id="SSF54909">
    <property type="entry name" value="Dimeric alpha+beta barrel"/>
    <property type="match status" value="1"/>
</dbReference>
<reference evidence="9 13" key="1">
    <citation type="submission" date="2015-06" db="EMBL/GenBank/DDBJ databases">
        <title>The Genome Sequence of Enterococcus faecium 131EA1.</title>
        <authorList>
            <consortium name="The Broad Institute Genomics Platform"/>
            <consortium name="The Broad Institute Genome Sequencing Center for Infectious Disease"/>
            <person name="Earl A.M."/>
            <person name="Van Tyne D."/>
            <person name="Lebreton F."/>
            <person name="Saavedra J.T."/>
            <person name="Gilmore M.S."/>
            <person name="Manson Mcguire A."/>
            <person name="Clock S."/>
            <person name="Crupain M."/>
            <person name="Rangan U."/>
            <person name="Young S."/>
            <person name="Abouelleil A."/>
            <person name="Cao P."/>
            <person name="Chapman S.B."/>
            <person name="Griggs A."/>
            <person name="Priest M."/>
            <person name="Shea T."/>
            <person name="Wortman J."/>
            <person name="Nusbaum C."/>
            <person name="Birren B."/>
        </authorList>
    </citation>
    <scope>NUCLEOTIDE SEQUENCE [LARGE SCALE GENOMIC DNA]</scope>
    <source>
        <strain evidence="9 13">131EA1</strain>
    </source>
</reference>
<dbReference type="InterPro" id="IPR036388">
    <property type="entry name" value="WH-like_DNA-bd_sf"/>
</dbReference>
<dbReference type="EMBL" id="JAIFOC010000068">
    <property type="protein sequence ID" value="MBX4222920.1"/>
    <property type="molecule type" value="Genomic_DNA"/>
</dbReference>
<dbReference type="Proteomes" id="UP001141166">
    <property type="component" value="Unassembled WGS sequence"/>
</dbReference>
<dbReference type="PANTHER" id="PTHR30154">
    <property type="entry name" value="LEUCINE-RESPONSIVE REGULATORY PROTEIN"/>
    <property type="match status" value="1"/>
</dbReference>
<dbReference type="EMBL" id="FKLM01000006">
    <property type="protein sequence ID" value="SAY79965.1"/>
    <property type="molecule type" value="Genomic_DNA"/>
</dbReference>
<keyword evidence="3" id="KW-0804">Transcription</keyword>
<reference evidence="5 11" key="2">
    <citation type="submission" date="2016-01" db="EMBL/GenBank/DDBJ databases">
        <title>Molecular Mechanisms for transfer of large genomic segments between Enterococcus faecium strains.</title>
        <authorList>
            <person name="Garcia-Solache M.A."/>
            <person name="Lebreton F."/>
            <person name="Mclaughlin R.E."/>
            <person name="Whiteaker J.D."/>
            <person name="Gilmore M.S."/>
            <person name="Rice L.B."/>
        </authorList>
    </citation>
    <scope>NUCLEOTIDE SEQUENCE [LARGE SCALE GENOMIC DNA]</scope>
    <source>
        <strain evidence="5 11">D344RRF x C68</strain>
    </source>
</reference>
<dbReference type="Proteomes" id="UP001260956">
    <property type="component" value="Unassembled WGS sequence"/>
</dbReference>
<name>A0A132P5E9_ENTFC</name>
<dbReference type="InterPro" id="IPR011008">
    <property type="entry name" value="Dimeric_a/b-barrel"/>
</dbReference>
<sequence length="135" mass="15518">MLDQTDINIIEELSKNSRITMKELGEKVHLTGPAVSARVTKLEESGVIENYTVKLNMEKLGFSIHAFLIIITQNLNHKPYLSFIKNHEKFLIRNYKISGGGCYLLECRFTSKKSMNSFLEQLNEYANYKLSIVID</sequence>
<reference evidence="10 12" key="3">
    <citation type="submission" date="2016-04" db="EMBL/GenBank/DDBJ databases">
        <authorList>
            <person name="Millard A."/>
        </authorList>
    </citation>
    <scope>NUCLEOTIDE SEQUENCE [LARGE SCALE GENOMIC DNA]</scope>
    <source>
        <strain evidence="10">Isolate 22</strain>
    </source>
</reference>
<evidence type="ECO:0000313" key="12">
    <source>
        <dbReference type="Proteomes" id="UP000183509"/>
    </source>
</evidence>
<dbReference type="EMBL" id="JAMWMK010000009">
    <property type="protein sequence ID" value="MDC4247875.1"/>
    <property type="molecule type" value="Genomic_DNA"/>
</dbReference>
<dbReference type="GO" id="GO:0043565">
    <property type="term" value="F:sequence-specific DNA binding"/>
    <property type="evidence" value="ECO:0007669"/>
    <property type="project" value="InterPro"/>
</dbReference>
<dbReference type="InterPro" id="IPR000485">
    <property type="entry name" value="AsnC-type_HTH_dom"/>
</dbReference>
<organism evidence="5 11">
    <name type="scientific">Enterococcus faecium</name>
    <name type="common">Streptococcus faecium</name>
    <dbReference type="NCBI Taxonomy" id="1352"/>
    <lineage>
        <taxon>Bacteria</taxon>
        <taxon>Bacillati</taxon>
        <taxon>Bacillota</taxon>
        <taxon>Bacilli</taxon>
        <taxon>Lactobacillales</taxon>
        <taxon>Enterococcaceae</taxon>
        <taxon>Enterococcus</taxon>
    </lineage>
</organism>
<dbReference type="Proteomes" id="UP000253144">
    <property type="component" value="Unassembled WGS sequence"/>
</dbReference>
<proteinExistence type="predicted"/>
<keyword evidence="1" id="KW-0805">Transcription regulation</keyword>
<comment type="caution">
    <text evidence="5">The sequence shown here is derived from an EMBL/GenBank/DDBJ whole genome shotgun (WGS) entry which is preliminary data.</text>
</comment>
<dbReference type="AlphaFoldDB" id="A0A132P5E9"/>
<dbReference type="EMBL" id="LRHK01000001">
    <property type="protein sequence ID" value="KWX17543.1"/>
    <property type="molecule type" value="Genomic_DNA"/>
</dbReference>
<reference evidence="6" key="4">
    <citation type="journal article" date="2022" name="J. Anim. Sci.">
        <title>Whole genome sequence analyses-based assessment of virulence potential and antimicrobial susceptibilities and resistance of Enterococcus faecium strains isolated from commercial swine and cattle probiotic products.</title>
        <authorList>
            <person name="Shridhar P.B."/>
            <person name="Amachawadi R.G."/>
            <person name="Tokach M."/>
            <person name="Patel I."/>
            <person name="Gangiredla J."/>
            <person name="Mammel M."/>
            <person name="Nagaraja T.G."/>
        </authorList>
    </citation>
    <scope>NUCLEOTIDE SEQUENCE</scope>
    <source>
        <strain evidence="6">EF215</strain>
    </source>
</reference>
<reference evidence="7" key="5">
    <citation type="submission" date="2022-05" db="EMBL/GenBank/DDBJ databases">
        <title>Draft genome sequences of Clostridium perfringens strains isolated from Peru.</title>
        <authorList>
            <person name="Hurtado R."/>
            <person name="Lima L."/>
            <person name="Sousa T."/>
            <person name="Jaiswal A.K."/>
            <person name="Tiwari S."/>
            <person name="Maturrano L."/>
            <person name="Brenig B."/>
            <person name="Azevedo V."/>
        </authorList>
    </citation>
    <scope>NUCLEOTIDE SEQUENCE</scope>
    <source>
        <strain evidence="7">CP4</strain>
    </source>
</reference>
<dbReference type="PRINTS" id="PR00033">
    <property type="entry name" value="HTHASNC"/>
</dbReference>
<dbReference type="GO" id="GO:0005829">
    <property type="term" value="C:cytosol"/>
    <property type="evidence" value="ECO:0007669"/>
    <property type="project" value="TreeGrafter"/>
</dbReference>
<dbReference type="PROSITE" id="PS50956">
    <property type="entry name" value="HTH_ASNC_2"/>
    <property type="match status" value="1"/>
</dbReference>
<evidence type="ECO:0000313" key="10">
    <source>
        <dbReference type="EMBL" id="SAY79965.1"/>
    </source>
</evidence>
<dbReference type="Proteomes" id="UP000070452">
    <property type="component" value="Unassembled WGS sequence"/>
</dbReference>
<dbReference type="Gene3D" id="3.30.70.920">
    <property type="match status" value="1"/>
</dbReference>
<keyword evidence="2" id="KW-0238">DNA-binding</keyword>
<evidence type="ECO:0000313" key="8">
    <source>
        <dbReference type="EMBL" id="MDT2368675.1"/>
    </source>
</evidence>
<dbReference type="RefSeq" id="WP_002294304.1">
    <property type="nucleotide sequence ID" value="NZ_CAACXR010000001.1"/>
</dbReference>
<evidence type="ECO:0000313" key="13">
    <source>
        <dbReference type="Proteomes" id="UP000253144"/>
    </source>
</evidence>
<dbReference type="Pfam" id="PF13412">
    <property type="entry name" value="HTH_24"/>
    <property type="match status" value="1"/>
</dbReference>
<dbReference type="SMART" id="SM00344">
    <property type="entry name" value="HTH_ASNC"/>
    <property type="match status" value="1"/>
</dbReference>
<dbReference type="EMBL" id="LEQJ01000009">
    <property type="protein sequence ID" value="RBS31271.1"/>
    <property type="molecule type" value="Genomic_DNA"/>
</dbReference>
<dbReference type="Gene3D" id="1.10.10.10">
    <property type="entry name" value="Winged helix-like DNA-binding domain superfamily/Winged helix DNA-binding domain"/>
    <property type="match status" value="1"/>
</dbReference>
<dbReference type="GO" id="GO:0043200">
    <property type="term" value="P:response to amino acid"/>
    <property type="evidence" value="ECO:0007669"/>
    <property type="project" value="TreeGrafter"/>
</dbReference>
<dbReference type="EMBL" id="JARPTX010000001">
    <property type="protein sequence ID" value="MDT2368675.1"/>
    <property type="molecule type" value="Genomic_DNA"/>
</dbReference>
<dbReference type="PANTHER" id="PTHR30154:SF55">
    <property type="entry name" value="HTH-TYPE TRANSCRIPTIONAL REGULATOR LRPB"/>
    <property type="match status" value="1"/>
</dbReference>
<protein>
    <submittedName>
        <fullName evidence="5 10">Transcriptional regulator</fullName>
    </submittedName>
    <submittedName>
        <fullName evidence="6">Lrp/AsnC family transcriptional regulator</fullName>
    </submittedName>
</protein>
<dbReference type="PATRIC" id="fig|1352.655.peg.1518"/>
<feature type="domain" description="HTH asnC-type" evidence="4">
    <location>
        <begin position="2"/>
        <end position="63"/>
    </location>
</feature>
<evidence type="ECO:0000259" key="4">
    <source>
        <dbReference type="PROSITE" id="PS50956"/>
    </source>
</evidence>
<dbReference type="InterPro" id="IPR036390">
    <property type="entry name" value="WH_DNA-bd_sf"/>
</dbReference>
<dbReference type="Proteomes" id="UP000183509">
    <property type="component" value="Unassembled WGS sequence"/>
</dbReference>
<gene>
    <name evidence="10" type="primary">lrpC</name>
    <name evidence="5" type="ORF">AWT83_03090</name>
    <name evidence="10" type="ORF">DTPHA_600545</name>
    <name evidence="9" type="ORF">EB12_01456</name>
    <name evidence="6" type="ORF">KYX88_08840</name>
    <name evidence="7" type="ORF">M3X98_07380</name>
    <name evidence="8" type="ORF">P6Z85_00520</name>
</gene>
<evidence type="ECO:0000313" key="11">
    <source>
        <dbReference type="Proteomes" id="UP000070452"/>
    </source>
</evidence>
<evidence type="ECO:0000256" key="3">
    <source>
        <dbReference type="ARBA" id="ARBA00023163"/>
    </source>
</evidence>
<dbReference type="SUPFAM" id="SSF46785">
    <property type="entry name" value="Winged helix' DNA-binding domain"/>
    <property type="match status" value="1"/>
</dbReference>
<accession>A0A132P5E9</accession>
<evidence type="ECO:0000256" key="2">
    <source>
        <dbReference type="ARBA" id="ARBA00023125"/>
    </source>
</evidence>
<evidence type="ECO:0000313" key="6">
    <source>
        <dbReference type="EMBL" id="MBX4222920.1"/>
    </source>
</evidence>
<reference evidence="8" key="6">
    <citation type="submission" date="2023-03" db="EMBL/GenBank/DDBJ databases">
        <authorList>
            <person name="Shen W."/>
            <person name="Cai J."/>
        </authorList>
    </citation>
    <scope>NUCLEOTIDE SEQUENCE</scope>
    <source>
        <strain evidence="8">B1010-2</strain>
    </source>
</reference>
<dbReference type="Proteomes" id="UP001139644">
    <property type="component" value="Unassembled WGS sequence"/>
</dbReference>